<evidence type="ECO:0000313" key="2">
    <source>
        <dbReference type="Proteomes" id="UP000225217"/>
    </source>
</evidence>
<keyword evidence="2" id="KW-1185">Reference proteome</keyword>
<dbReference type="Proteomes" id="UP000225217">
    <property type="component" value="Segment"/>
</dbReference>
<name>A0A1J0GQ09_9CAUD</name>
<reference evidence="1 2" key="1">
    <citation type="submission" date="2016-08" db="EMBL/GenBank/DDBJ databases">
        <authorList>
            <person name="Grinspan D."/>
            <person name="Erlich J."/>
            <person name="Cui Z.D."/>
            <person name="Khazanchi R."/>
            <person name="Shaffer C.D."/>
            <person name="Hafer-Weston K.A."/>
            <person name="Elgin S.C.R."/>
            <person name="Klyczek K."/>
            <person name="Garlena R.A."/>
            <person name="Russell D.A."/>
            <person name="Pope W.H."/>
            <person name="Jacobs-Sera D."/>
            <person name="Hendrix R.W."/>
            <person name="Hatfull G.F."/>
        </authorList>
    </citation>
    <scope>NUCLEOTIDE SEQUENCE [LARGE SCALE GENOMIC DNA]</scope>
</reference>
<dbReference type="EMBL" id="KX808132">
    <property type="protein sequence ID" value="APC43618.1"/>
    <property type="molecule type" value="Genomic_DNA"/>
</dbReference>
<protein>
    <submittedName>
        <fullName evidence="1">Minor tail protein</fullName>
    </submittedName>
</protein>
<accession>A0A1J0GQ09</accession>
<gene>
    <name evidence="1" type="ORF">SEA_AMELIE_18</name>
</gene>
<sequence length="380" mass="43353">MDKKYTGIHDDFYLDPPKYTEDAYGNPLYGPENPTHPSWQRMTNWSDLGRNGEYLRSTRTKWVYIHPSNNKVWHLAGPGQGREGVVLAKELEGVMQPEFEILYSEGAYTIGSKPERINYKKRTISLGVVIQPNANPERPEEPNPFSLRLIEDSWWSSLSETVPGYLGSFTRTHGWRWLAVILAEASKSSLRQDPTAHGNNSQQYNIVLHAPWPFYAKRTLTKSWQADLENLVANGGVAQGIIQIPNRGTWEAWPKFLVKGHGQAWIQDGNDGRMIKLPKFYDTDGAYMMVDTDPTKRTITTERDPVDEQLYKYLRGSQLLDILLHDVTAKRLPAQRRIPGGIGFDNKIPPRTVANIKVRHDNPNGSITAIMPQHYRMAWS</sequence>
<proteinExistence type="predicted"/>
<evidence type="ECO:0000313" key="1">
    <source>
        <dbReference type="EMBL" id="APC43618.1"/>
    </source>
</evidence>
<organism evidence="1 2">
    <name type="scientific">Mycobacterium phage Amelie</name>
    <dbReference type="NCBI Taxonomy" id="1913035"/>
    <lineage>
        <taxon>Viruses</taxon>
        <taxon>Duplodnaviria</taxon>
        <taxon>Heunggongvirae</taxon>
        <taxon>Uroviricota</taxon>
        <taxon>Caudoviricetes</taxon>
        <taxon>Weiservirinae</taxon>
        <taxon>Anayavirus</taxon>
        <taxon>Anayavirus amelie</taxon>
    </lineage>
</organism>